<accession>A0ABN9P9A2</accession>
<dbReference type="EMBL" id="CAUYUJ010000064">
    <property type="protein sequence ID" value="CAK0788491.1"/>
    <property type="molecule type" value="Genomic_DNA"/>
</dbReference>
<feature type="domain" description="Cytochrome b5 heme-binding" evidence="1">
    <location>
        <begin position="191"/>
        <end position="242"/>
    </location>
</feature>
<keyword evidence="3" id="KW-1185">Reference proteome</keyword>
<dbReference type="PROSITE" id="PS50255">
    <property type="entry name" value="CYTOCHROME_B5_2"/>
    <property type="match status" value="1"/>
</dbReference>
<dbReference type="Proteomes" id="UP001189429">
    <property type="component" value="Unassembled WGS sequence"/>
</dbReference>
<comment type="caution">
    <text evidence="2">The sequence shown here is derived from an EMBL/GenBank/DDBJ whole genome shotgun (WGS) entry which is preliminary data.</text>
</comment>
<dbReference type="Gene3D" id="3.10.120.10">
    <property type="entry name" value="Cytochrome b5-like heme/steroid binding domain"/>
    <property type="match status" value="1"/>
</dbReference>
<dbReference type="InterPro" id="IPR001199">
    <property type="entry name" value="Cyt_B5-like_heme/steroid-bd"/>
</dbReference>
<name>A0ABN9P9A2_9DINO</name>
<reference evidence="2" key="1">
    <citation type="submission" date="2023-10" db="EMBL/GenBank/DDBJ databases">
        <authorList>
            <person name="Chen Y."/>
            <person name="Shah S."/>
            <person name="Dougan E. K."/>
            <person name="Thang M."/>
            <person name="Chan C."/>
        </authorList>
    </citation>
    <scope>NUCLEOTIDE SEQUENCE [LARGE SCALE GENOMIC DNA]</scope>
</reference>
<dbReference type="Pfam" id="PF00173">
    <property type="entry name" value="Cyt-b5"/>
    <property type="match status" value="1"/>
</dbReference>
<gene>
    <name evidence="2" type="ORF">PCOR1329_LOCUS365</name>
</gene>
<evidence type="ECO:0000313" key="3">
    <source>
        <dbReference type="Proteomes" id="UP001189429"/>
    </source>
</evidence>
<evidence type="ECO:0000259" key="1">
    <source>
        <dbReference type="PROSITE" id="PS50255"/>
    </source>
</evidence>
<dbReference type="SUPFAM" id="SSF55856">
    <property type="entry name" value="Cytochrome b5-like heme/steroid binding domain"/>
    <property type="match status" value="1"/>
</dbReference>
<organism evidence="2 3">
    <name type="scientific">Prorocentrum cordatum</name>
    <dbReference type="NCBI Taxonomy" id="2364126"/>
    <lineage>
        <taxon>Eukaryota</taxon>
        <taxon>Sar</taxon>
        <taxon>Alveolata</taxon>
        <taxon>Dinophyceae</taxon>
        <taxon>Prorocentrales</taxon>
        <taxon>Prorocentraceae</taxon>
        <taxon>Prorocentrum</taxon>
    </lineage>
</organism>
<proteinExistence type="predicted"/>
<evidence type="ECO:0000313" key="2">
    <source>
        <dbReference type="EMBL" id="CAK0788491.1"/>
    </source>
</evidence>
<dbReference type="InterPro" id="IPR036400">
    <property type="entry name" value="Cyt_B5-like_heme/steroid_sf"/>
</dbReference>
<sequence>MFLAQGAARPLRCCRARSWGALGRRCSSSAARRLAARRRFPPPLLAARRMAQGRAGNGARALDLLLAGPHCGASEVLELSQCCAALRGAAGEEAVWKALLTLRNGAVLRALFDDELPVPREGRTWKEHFFDFERDWLQLAQERSGRRLVRMNAVCAMGCDWPDYGVPWHLDQPRCACRGAICRRTRRAYGVYDVTEFTPLHPGSDALLRATEVADATALFDGIAHSQQARRLLRSMAVPGLEALVPWDALRPVPHRPETAAGRLQVLLCSAADWLCRELSSVPQRLRRLGAGGKWLSAVLRVSGAMRCPYS</sequence>
<protein>
    <recommendedName>
        <fullName evidence="1">Cytochrome b5 heme-binding domain-containing protein</fullName>
    </recommendedName>
</protein>